<dbReference type="PANTHER" id="PTHR43047">
    <property type="entry name" value="TWO-COMPONENT HISTIDINE PROTEIN KINASE"/>
    <property type="match status" value="1"/>
</dbReference>
<dbReference type="InterPro" id="IPR013655">
    <property type="entry name" value="PAS_fold_3"/>
</dbReference>
<keyword evidence="4" id="KW-0808">Transferase</keyword>
<keyword evidence="8" id="KW-0067">ATP-binding</keyword>
<evidence type="ECO:0000259" key="6">
    <source>
        <dbReference type="PROSITE" id="PS50109"/>
    </source>
</evidence>
<evidence type="ECO:0000256" key="2">
    <source>
        <dbReference type="ARBA" id="ARBA00012438"/>
    </source>
</evidence>
<dbReference type="Pfam" id="PF00512">
    <property type="entry name" value="HisKA"/>
    <property type="match status" value="1"/>
</dbReference>
<dbReference type="InterPro" id="IPR005467">
    <property type="entry name" value="His_kinase_dom"/>
</dbReference>
<evidence type="ECO:0000256" key="5">
    <source>
        <dbReference type="ARBA" id="ARBA00022777"/>
    </source>
</evidence>
<keyword evidence="3" id="KW-0597">Phosphoprotein</keyword>
<evidence type="ECO:0000313" key="8">
    <source>
        <dbReference type="EMBL" id="WNH10490.1"/>
    </source>
</evidence>
<keyword evidence="8" id="KW-0547">Nucleotide-binding</keyword>
<dbReference type="InterPro" id="IPR003594">
    <property type="entry name" value="HATPase_dom"/>
</dbReference>
<dbReference type="SUPFAM" id="SSF55874">
    <property type="entry name" value="ATPase domain of HSP90 chaperone/DNA topoisomerase II/histidine kinase"/>
    <property type="match status" value="1"/>
</dbReference>
<evidence type="ECO:0000256" key="4">
    <source>
        <dbReference type="ARBA" id="ARBA00022679"/>
    </source>
</evidence>
<dbReference type="PANTHER" id="PTHR43047:SF72">
    <property type="entry name" value="OSMOSENSING HISTIDINE PROTEIN KINASE SLN1"/>
    <property type="match status" value="1"/>
</dbReference>
<comment type="catalytic activity">
    <reaction evidence="1">
        <text>ATP + protein L-histidine = ADP + protein N-phospho-L-histidine.</text>
        <dbReference type="EC" id="2.7.13.3"/>
    </reaction>
</comment>
<dbReference type="InterPro" id="IPR036097">
    <property type="entry name" value="HisK_dim/P_sf"/>
</dbReference>
<protein>
    <recommendedName>
        <fullName evidence="2">histidine kinase</fullName>
        <ecNumber evidence="2">2.7.13.3</ecNumber>
    </recommendedName>
</protein>
<dbReference type="PROSITE" id="PS50109">
    <property type="entry name" value="HIS_KIN"/>
    <property type="match status" value="1"/>
</dbReference>
<evidence type="ECO:0000256" key="1">
    <source>
        <dbReference type="ARBA" id="ARBA00000085"/>
    </source>
</evidence>
<feature type="domain" description="PAC" evidence="7">
    <location>
        <begin position="24"/>
        <end position="77"/>
    </location>
</feature>
<dbReference type="SMART" id="SM00388">
    <property type="entry name" value="HisKA"/>
    <property type="match status" value="1"/>
</dbReference>
<sequence>MSAIHADDRKHVMQSWDKAIKEGEEYDIEYRVIANNSTKWIKAVGEAEFDSNGEFVQAIGIVKDITEHIAQQENLSIAKDQAEAANKLKSEFLANMSHEIRTPLNGVIGFSELLMKTSLDETQKHYMTTLNESAHNLIYIINDILDLSKIEAGKMELAEEKVNLLELIKQVKNMFSYQNQEKKIYFHIKTEPNLPRYVLTDGLRLQQVLINLVSNAIKFTKEGEIELSLQLMHTNSQATNMFRFSVRDTGIGISTQNKNKIFEAFTQEDLSTTKQYGGAGLGLSICNGILAMMDSNLQLESEIGKGSQFYFDVSFKPIMEESSNSKVSSNINQRHGDILIDKDLKSLAIKILVVDDNDTNIFLAEVLIQNILPNSTILKSI</sequence>
<dbReference type="CDD" id="cd00130">
    <property type="entry name" value="PAS"/>
    <property type="match status" value="1"/>
</dbReference>
<keyword evidence="5" id="KW-0418">Kinase</keyword>
<dbReference type="CDD" id="cd16922">
    <property type="entry name" value="HATPase_EvgS-ArcB-TorS-like"/>
    <property type="match status" value="1"/>
</dbReference>
<dbReference type="InterPro" id="IPR000014">
    <property type="entry name" value="PAS"/>
</dbReference>
<organism evidence="8 9">
    <name type="scientific">Thalassobellus suaedae</name>
    <dbReference type="NCBI Taxonomy" id="3074124"/>
    <lineage>
        <taxon>Bacteria</taxon>
        <taxon>Pseudomonadati</taxon>
        <taxon>Bacteroidota</taxon>
        <taxon>Flavobacteriia</taxon>
        <taxon>Flavobacteriales</taxon>
        <taxon>Flavobacteriaceae</taxon>
        <taxon>Thalassobellus</taxon>
    </lineage>
</organism>
<dbReference type="CDD" id="cd00082">
    <property type="entry name" value="HisKA"/>
    <property type="match status" value="1"/>
</dbReference>
<reference evidence="8 9" key="1">
    <citation type="submission" date="2023-09" db="EMBL/GenBank/DDBJ databases">
        <title>Thalassobella suaedae gen. nov., sp. nov., a marine bacterium of the family Flavobacteriaceae isolated from a halophyte Suaeda japonica.</title>
        <authorList>
            <person name="Lee S.Y."/>
            <person name="Hwang C.Y."/>
        </authorList>
    </citation>
    <scope>NUCLEOTIDE SEQUENCE [LARGE SCALE GENOMIC DNA]</scope>
    <source>
        <strain evidence="8 9">HL-DH14</strain>
    </source>
</reference>
<dbReference type="PRINTS" id="PR00344">
    <property type="entry name" value="BCTRLSENSOR"/>
</dbReference>
<dbReference type="SMART" id="SM00387">
    <property type="entry name" value="HATPase_c"/>
    <property type="match status" value="1"/>
</dbReference>
<name>A0ABY9XXK7_9FLAO</name>
<dbReference type="PROSITE" id="PS50113">
    <property type="entry name" value="PAC"/>
    <property type="match status" value="1"/>
</dbReference>
<dbReference type="SUPFAM" id="SSF47384">
    <property type="entry name" value="Homodimeric domain of signal transducing histidine kinase"/>
    <property type="match status" value="1"/>
</dbReference>
<dbReference type="SUPFAM" id="SSF55785">
    <property type="entry name" value="PYP-like sensor domain (PAS domain)"/>
    <property type="match status" value="1"/>
</dbReference>
<evidence type="ECO:0000313" key="9">
    <source>
        <dbReference type="Proteomes" id="UP001302806"/>
    </source>
</evidence>
<dbReference type="SMART" id="SM00086">
    <property type="entry name" value="PAC"/>
    <property type="match status" value="1"/>
</dbReference>
<accession>A0ABY9XXK7</accession>
<dbReference type="InterPro" id="IPR035965">
    <property type="entry name" value="PAS-like_dom_sf"/>
</dbReference>
<proteinExistence type="predicted"/>
<dbReference type="RefSeq" id="WP_415866748.1">
    <property type="nucleotide sequence ID" value="NZ_CP134537.1"/>
</dbReference>
<dbReference type="EMBL" id="CP134537">
    <property type="protein sequence ID" value="WNH10490.1"/>
    <property type="molecule type" value="Genomic_DNA"/>
</dbReference>
<dbReference type="EC" id="2.7.13.3" evidence="2"/>
<gene>
    <name evidence="8" type="ORF">RHP51_07495</name>
</gene>
<dbReference type="InterPro" id="IPR003661">
    <property type="entry name" value="HisK_dim/P_dom"/>
</dbReference>
<evidence type="ECO:0000256" key="3">
    <source>
        <dbReference type="ARBA" id="ARBA00022553"/>
    </source>
</evidence>
<dbReference type="Pfam" id="PF08447">
    <property type="entry name" value="PAS_3"/>
    <property type="match status" value="1"/>
</dbReference>
<dbReference type="GO" id="GO:0005524">
    <property type="term" value="F:ATP binding"/>
    <property type="evidence" value="ECO:0007669"/>
    <property type="project" value="UniProtKB-KW"/>
</dbReference>
<evidence type="ECO:0000259" key="7">
    <source>
        <dbReference type="PROSITE" id="PS50113"/>
    </source>
</evidence>
<dbReference type="InterPro" id="IPR001610">
    <property type="entry name" value="PAC"/>
</dbReference>
<dbReference type="Gene3D" id="1.10.287.130">
    <property type="match status" value="1"/>
</dbReference>
<dbReference type="InterPro" id="IPR000700">
    <property type="entry name" value="PAS-assoc_C"/>
</dbReference>
<dbReference type="Gene3D" id="3.30.450.20">
    <property type="entry name" value="PAS domain"/>
    <property type="match status" value="1"/>
</dbReference>
<dbReference type="Gene3D" id="3.30.565.10">
    <property type="entry name" value="Histidine kinase-like ATPase, C-terminal domain"/>
    <property type="match status" value="1"/>
</dbReference>
<dbReference type="Proteomes" id="UP001302806">
    <property type="component" value="Chromosome"/>
</dbReference>
<dbReference type="Pfam" id="PF02518">
    <property type="entry name" value="HATPase_c"/>
    <property type="match status" value="1"/>
</dbReference>
<dbReference type="InterPro" id="IPR036890">
    <property type="entry name" value="HATPase_C_sf"/>
</dbReference>
<feature type="domain" description="Histidine kinase" evidence="6">
    <location>
        <begin position="95"/>
        <end position="317"/>
    </location>
</feature>
<dbReference type="InterPro" id="IPR004358">
    <property type="entry name" value="Sig_transdc_His_kin-like_C"/>
</dbReference>